<gene>
    <name evidence="16" type="ORF">C9I99_00245</name>
</gene>
<dbReference type="Pfam" id="PF17837">
    <property type="entry name" value="4PPT_N"/>
    <property type="match status" value="1"/>
</dbReference>
<dbReference type="InterPro" id="IPR037143">
    <property type="entry name" value="4-PPantetheinyl_Trfase_dom_sf"/>
</dbReference>
<feature type="binding site" evidence="13">
    <location>
        <position position="127"/>
    </location>
    <ligand>
        <name>Mg(2+)</name>
        <dbReference type="ChEBI" id="CHEBI:18420"/>
    </ligand>
</feature>
<evidence type="ECO:0000259" key="15">
    <source>
        <dbReference type="Pfam" id="PF17837"/>
    </source>
</evidence>
<accession>A0A2T3J2G8</accession>
<protein>
    <recommendedName>
        <fullName evidence="5">Enterobactin synthase component D</fullName>
    </recommendedName>
    <alternativeName>
        <fullName evidence="8">4'-phosphopantetheinyl transferase EntD</fullName>
    </alternativeName>
    <alternativeName>
        <fullName evidence="9">Enterochelin synthase D</fullName>
    </alternativeName>
</protein>
<dbReference type="Gene3D" id="3.90.470.20">
    <property type="entry name" value="4'-phosphopantetheinyl transferase domain"/>
    <property type="match status" value="1"/>
</dbReference>
<proteinExistence type="inferred from homology"/>
<dbReference type="EMBL" id="PYMH01000001">
    <property type="protein sequence ID" value="PSU35489.1"/>
    <property type="molecule type" value="Genomic_DNA"/>
</dbReference>
<feature type="binding site" evidence="12">
    <location>
        <begin position="103"/>
        <end position="104"/>
    </location>
    <ligand>
        <name>CoA</name>
        <dbReference type="ChEBI" id="CHEBI:57287"/>
    </ligand>
</feature>
<comment type="subunit">
    <text evidence="4">EntB, EntD, EntE, and EntF form a multienzyme complex called enterobactin synthase.</text>
</comment>
<dbReference type="Pfam" id="PF01648">
    <property type="entry name" value="ACPS"/>
    <property type="match status" value="1"/>
</dbReference>
<evidence type="ECO:0000256" key="5">
    <source>
        <dbReference type="ARBA" id="ARBA00019087"/>
    </source>
</evidence>
<reference evidence="16 17" key="1">
    <citation type="submission" date="2018-03" db="EMBL/GenBank/DDBJ databases">
        <title>Whole genome sequencing of Histamine producing bacteria.</title>
        <authorList>
            <person name="Butler K."/>
        </authorList>
    </citation>
    <scope>NUCLEOTIDE SEQUENCE [LARGE SCALE GENOMIC DNA]</scope>
    <source>
        <strain evidence="16 17">JCM 13586</strain>
    </source>
</reference>
<comment type="caution">
    <text evidence="16">The sequence shown here is derived from an EMBL/GenBank/DDBJ whole genome shotgun (WGS) entry which is preliminary data.</text>
</comment>
<feature type="domain" description="4'-phosphopantetheinyl transferase N-terminal" evidence="15">
    <location>
        <begin position="50"/>
        <end position="114"/>
    </location>
</feature>
<dbReference type="PANTHER" id="PTHR38096">
    <property type="entry name" value="ENTEROBACTIN SYNTHASE COMPONENT D"/>
    <property type="match status" value="1"/>
</dbReference>
<dbReference type="GO" id="GO:0009366">
    <property type="term" value="C:enterobactin synthetase complex"/>
    <property type="evidence" value="ECO:0007669"/>
    <property type="project" value="InterPro"/>
</dbReference>
<sequence>MMILGTKPFILNTQRFRKFATSDAIIYLSEFNKDSYCDSMFKRLGVHFPHRLNNAVDKRKAEFLTGRYCASKALQEIGVKNYTVSADEHRCPLWPEHVAGSISHSHNIAVAAVAFKTTIFGIGIDIEKILSAEMVNGIKEQVLFGHESGLLDIDYISNEIMVSLIFSIKESFFKAAYPSTGHYFGFDAVSIDYLDFTSNIFRLTLLQDLNKLLRKGATYAGKFTFLNGHVFSILTIQKQS</sequence>
<evidence type="ECO:0000256" key="7">
    <source>
        <dbReference type="ARBA" id="ARBA00023191"/>
    </source>
</evidence>
<comment type="catalytic activity">
    <reaction evidence="11">
        <text>apo-[peptidyl-carrier protein] + CoA = holo-[peptidyl-carrier protein] + adenosine 3',5'-bisphosphate + H(+)</text>
        <dbReference type="Rhea" id="RHEA:46228"/>
        <dbReference type="Rhea" id="RHEA-COMP:11479"/>
        <dbReference type="Rhea" id="RHEA-COMP:11480"/>
        <dbReference type="ChEBI" id="CHEBI:15378"/>
        <dbReference type="ChEBI" id="CHEBI:29999"/>
        <dbReference type="ChEBI" id="CHEBI:57287"/>
        <dbReference type="ChEBI" id="CHEBI:58343"/>
        <dbReference type="ChEBI" id="CHEBI:64479"/>
    </reaction>
</comment>
<evidence type="ECO:0000313" key="16">
    <source>
        <dbReference type="EMBL" id="PSU35489.1"/>
    </source>
</evidence>
<dbReference type="GO" id="GO:0005886">
    <property type="term" value="C:plasma membrane"/>
    <property type="evidence" value="ECO:0007669"/>
    <property type="project" value="TreeGrafter"/>
</dbReference>
<comment type="pathway">
    <text evidence="2">Siderophore biosynthesis; enterobactin biosynthesis.</text>
</comment>
<name>A0A2T3J2G8_9GAMM</name>
<keyword evidence="6" id="KW-0808">Transferase</keyword>
<evidence type="ECO:0000259" key="14">
    <source>
        <dbReference type="Pfam" id="PF01648"/>
    </source>
</evidence>
<feature type="binding site" evidence="12">
    <location>
        <position position="174"/>
    </location>
    <ligand>
        <name>CoA</name>
        <dbReference type="ChEBI" id="CHEBI:57287"/>
    </ligand>
</feature>
<dbReference type="Proteomes" id="UP000241222">
    <property type="component" value="Unassembled WGS sequence"/>
</dbReference>
<evidence type="ECO:0000256" key="11">
    <source>
        <dbReference type="ARBA" id="ARBA00049191"/>
    </source>
</evidence>
<evidence type="ECO:0000256" key="9">
    <source>
        <dbReference type="ARBA" id="ARBA00031996"/>
    </source>
</evidence>
<evidence type="ECO:0000256" key="12">
    <source>
        <dbReference type="PIRSR" id="PIRSR603542-1"/>
    </source>
</evidence>
<dbReference type="UniPathway" id="UPA00017"/>
<keyword evidence="13" id="KW-0479">Metal-binding</keyword>
<evidence type="ECO:0000256" key="1">
    <source>
        <dbReference type="ARBA" id="ARBA00003937"/>
    </source>
</evidence>
<dbReference type="InterPro" id="IPR041354">
    <property type="entry name" value="4PPT_N"/>
</dbReference>
<dbReference type="PANTHER" id="PTHR38096:SF1">
    <property type="entry name" value="ENTEROBACTIN SYNTHASE COMPONENT D"/>
    <property type="match status" value="1"/>
</dbReference>
<dbReference type="InterPro" id="IPR008278">
    <property type="entry name" value="4-PPantetheinyl_Trfase_dom"/>
</dbReference>
<feature type="binding site" evidence="12">
    <location>
        <position position="170"/>
    </location>
    <ligand>
        <name>CoA</name>
        <dbReference type="ChEBI" id="CHEBI:57287"/>
    </ligand>
</feature>
<organism evidence="16 17">
    <name type="scientific">Photobacterium lutimaris</name>
    <dbReference type="NCBI Taxonomy" id="388278"/>
    <lineage>
        <taxon>Bacteria</taxon>
        <taxon>Pseudomonadati</taxon>
        <taxon>Pseudomonadota</taxon>
        <taxon>Gammaproteobacteria</taxon>
        <taxon>Vibrionales</taxon>
        <taxon>Vibrionaceae</taxon>
        <taxon>Photobacterium</taxon>
    </lineage>
</organism>
<comment type="function">
    <text evidence="1">Involved in the biosynthesis of the siderophore enterobactin (enterochelin), which is a macrocyclic trimeric lactone of N-(2,3-dihydroxybenzoyl)-serine. The serine trilactone serves as a scaffolding for the three catechol functionalities that provide hexadentate coordination for the tightly ligated iron(2+) atoms. Plays an essential role in the assembly of the enterobactin by catalyzing the transfer of the 4'-phosphopantetheine (Ppant) moiety from coenzyme A to the apo-domains of both EntB (ArCP domain) and EntF (PCP domain) to yield their holo-forms which make them competent for the activation of 2,3-dihydroxybenzoate (DHB) and L-serine, respectively.</text>
</comment>
<evidence type="ECO:0000256" key="2">
    <source>
        <dbReference type="ARBA" id="ARBA00004993"/>
    </source>
</evidence>
<evidence type="ECO:0000313" key="17">
    <source>
        <dbReference type="Proteomes" id="UP000241222"/>
    </source>
</evidence>
<feature type="binding site" evidence="13">
    <location>
        <position position="126"/>
    </location>
    <ligand>
        <name>Mg(2+)</name>
        <dbReference type="ChEBI" id="CHEBI:18420"/>
    </ligand>
</feature>
<feature type="binding site" evidence="12">
    <location>
        <position position="59"/>
    </location>
    <ligand>
        <name>CoA</name>
        <dbReference type="ChEBI" id="CHEBI:57287"/>
    </ligand>
</feature>
<dbReference type="OrthoDB" id="8210607at2"/>
<keyword evidence="17" id="KW-1185">Reference proteome</keyword>
<evidence type="ECO:0000256" key="10">
    <source>
        <dbReference type="ARBA" id="ARBA00049176"/>
    </source>
</evidence>
<evidence type="ECO:0000256" key="8">
    <source>
        <dbReference type="ARBA" id="ARBA00029894"/>
    </source>
</evidence>
<dbReference type="InterPro" id="IPR003542">
    <property type="entry name" value="Enbac_synth_compD-like"/>
</dbReference>
<evidence type="ECO:0000256" key="4">
    <source>
        <dbReference type="ARBA" id="ARBA00011503"/>
    </source>
</evidence>
<dbReference type="GO" id="GO:0000287">
    <property type="term" value="F:magnesium ion binding"/>
    <property type="evidence" value="ECO:0007669"/>
    <property type="project" value="InterPro"/>
</dbReference>
<feature type="binding site" evidence="13">
    <location>
        <position position="125"/>
    </location>
    <ligand>
        <name>Mg(2+)</name>
        <dbReference type="ChEBI" id="CHEBI:18420"/>
    </ligand>
</feature>
<feature type="domain" description="4'-phosphopantetheinyl transferase" evidence="14">
    <location>
        <begin position="121"/>
        <end position="203"/>
    </location>
</feature>
<feature type="binding site" evidence="12">
    <location>
        <position position="67"/>
    </location>
    <ligand>
        <name>CoA</name>
        <dbReference type="ChEBI" id="CHEBI:57287"/>
    </ligand>
</feature>
<evidence type="ECO:0000256" key="13">
    <source>
        <dbReference type="PIRSR" id="PIRSR603542-2"/>
    </source>
</evidence>
<dbReference type="GO" id="GO:0008897">
    <property type="term" value="F:holo-[acyl-carrier-protein] synthase activity"/>
    <property type="evidence" value="ECO:0007669"/>
    <property type="project" value="InterPro"/>
</dbReference>
<dbReference type="GO" id="GO:0009239">
    <property type="term" value="P:enterobactin biosynthetic process"/>
    <property type="evidence" value="ECO:0007669"/>
    <property type="project" value="UniProtKB-UniPathway"/>
</dbReference>
<dbReference type="AlphaFoldDB" id="A0A2T3J2G8"/>
<keyword evidence="7" id="KW-0259">Enterobactin biosynthesis</keyword>
<dbReference type="SUPFAM" id="SSF56214">
    <property type="entry name" value="4'-phosphopantetheinyl transferase"/>
    <property type="match status" value="1"/>
</dbReference>
<comment type="catalytic activity">
    <reaction evidence="10">
        <text>apo-[aryl-carrier protein] + CoA = holo-[aryl-carrier protein] + adenosine 3',5'-bisphosphate + H(+)</text>
        <dbReference type="Rhea" id="RHEA:48404"/>
        <dbReference type="Rhea" id="RHEA-COMP:15903"/>
        <dbReference type="Rhea" id="RHEA-COMP:17557"/>
        <dbReference type="ChEBI" id="CHEBI:15378"/>
        <dbReference type="ChEBI" id="CHEBI:29999"/>
        <dbReference type="ChEBI" id="CHEBI:57287"/>
        <dbReference type="ChEBI" id="CHEBI:58343"/>
        <dbReference type="ChEBI" id="CHEBI:64479"/>
    </reaction>
</comment>
<evidence type="ECO:0000256" key="3">
    <source>
        <dbReference type="ARBA" id="ARBA00008342"/>
    </source>
</evidence>
<comment type="similarity">
    <text evidence="3">Belongs to the P-Pant transferase superfamily. EntD family.</text>
</comment>
<feature type="binding site" evidence="12">
    <location>
        <position position="125"/>
    </location>
    <ligand>
        <name>CoA</name>
        <dbReference type="ChEBI" id="CHEBI:57287"/>
    </ligand>
</feature>
<dbReference type="RefSeq" id="WP_107346845.1">
    <property type="nucleotide sequence ID" value="NZ_PYMH01000001.1"/>
</dbReference>
<keyword evidence="13" id="KW-0460">Magnesium</keyword>
<dbReference type="PRINTS" id="PR01399">
    <property type="entry name" value="ENTSNTHTASED"/>
</dbReference>
<evidence type="ECO:0000256" key="6">
    <source>
        <dbReference type="ARBA" id="ARBA00022679"/>
    </source>
</evidence>
<comment type="cofactor">
    <cofactor evidence="13">
        <name>Mg(2+)</name>
        <dbReference type="ChEBI" id="CHEBI:18420"/>
    </cofactor>
</comment>